<feature type="compositionally biased region" description="Polar residues" evidence="2">
    <location>
        <begin position="883"/>
        <end position="894"/>
    </location>
</feature>
<dbReference type="GO" id="GO:0005697">
    <property type="term" value="C:telomerase holoenzyme complex"/>
    <property type="evidence" value="ECO:0007669"/>
    <property type="project" value="TreeGrafter"/>
</dbReference>
<feature type="compositionally biased region" description="Low complexity" evidence="2">
    <location>
        <begin position="765"/>
        <end position="775"/>
    </location>
</feature>
<dbReference type="EMBL" id="NIRI02000013">
    <property type="protein sequence ID" value="KAG5452949.1"/>
    <property type="molecule type" value="Genomic_DNA"/>
</dbReference>
<sequence>MEHKLLQELRCLLRRKPSSAAPPSAVDEFHLRLQEIFGEIITRYPGYAVGQKLELEMWNTLYKNQIDALQHALGRRSTGPPGTNVQGQPRSSMELKLRFVLLLDRASGVYLTLVQRLLHSLPGLSWPKWILSTTTSLAAPAGLFSYGQLGRTCGRFDLDLATFSALHRISATVYSNSRWLERRTELDSATTSNPAPRILSRGDRLPAVQSHPQQGTTDAVEESPPSSSVDGFPLNQPSRPSEDTQPVEMDSPLSTIDHSIAVNYLVQHCLVHLGDIARYRQQLNVAAGYYIWGWIVHPDSGHPFNQLAILESSKGAKKRSDTLFYYYVRAIACEYPFPAASTNLTSMLRGALSCSNHTKPSESLDDNSTSVVQWKKDPRQLLFYFYAALQLCSDASRLVALANEFSNAINCSYQDNWTASDSQSLMRLVTLHVYLLMEHSMDSKSTAKSEVGRTLLLHCTVRLCDWIARQYLAHNQETKQYHGSIRHNLLASLSLLFLWLRQQACTHPVSLDAAFRTYAPPLSEEFTSFLNDLLPLGPPNESDIHSSPGSVDELDNELDWKRLIRLSEISLLQGFKPLQIPTQQRLCEMESQAPLFPFNMDWSHAPKSVKPLQTDADQPDDDLFHYFRLTSSQQIIHERIKFILKSARIVAREYPALLGWIDGDSGPPNSSFLNGRFRAIARTPPLLAELIIPSPISHQPSSENIPLDENNLAIRHRTEAPSSTENQPLFNHHTVPLQAEIQPKENAINTSDQCVPTEQSLPVQSSADAASDASSEPTAHVGQIAGERNLHSVTPRPPNELLEWSTTPANSVEQISSRTADAARSSSTTAASGSASGGLIVNAELAKFIQEQASQVAARQQRAELSSLSPNVNGDHPDAANRAPSTTSDGSSIHRTGKANQARLCLSAAFRRDLPPRFARRLQAELLEREAQEQRLGTNVESSDKLNSLTSSIAMLNLDQPAPLARKESEAPFELNSLLSTTGDPVGSDEMIPPPAVNPIEAGIFSSGSFQPAHVLHPRQLTTSSTPFLTPIQNASLDVNPRSYVAPPLPMYPTPPMPLPFSRAHMIPDFQTPPPTAPPAPSMFGSQIPPRSSLYDWHPPNRVFDAVTAAPVSFALPYTSTVIPAQPVHSTISNPLLPISEHLPPLDVDNFGEGVGFPGQYRLRSLGQSAEYNSAAVNTDAASFVQQSLLMDNSATSTKGFVYPTEGLLNSNVLHPAAVVTSTEQEQCLNFPPVP</sequence>
<evidence type="ECO:0000313" key="5">
    <source>
        <dbReference type="Proteomes" id="UP000286415"/>
    </source>
</evidence>
<feature type="region of interest" description="Disordered" evidence="2">
    <location>
        <begin position="860"/>
        <end position="896"/>
    </location>
</feature>
<dbReference type="SUPFAM" id="SSF48452">
    <property type="entry name" value="TPR-like"/>
    <property type="match status" value="1"/>
</dbReference>
<dbReference type="GO" id="GO:0042162">
    <property type="term" value="F:telomeric DNA binding"/>
    <property type="evidence" value="ECO:0007669"/>
    <property type="project" value="TreeGrafter"/>
</dbReference>
<feature type="domain" description="DNA/RNA-binding" evidence="3">
    <location>
        <begin position="289"/>
        <end position="578"/>
    </location>
</feature>
<reference evidence="4 5" key="2">
    <citation type="journal article" date="2021" name="Genomics">
        <title>High-quality reference genome for Clonorchis sinensis.</title>
        <authorList>
            <person name="Young N.D."/>
            <person name="Stroehlein A.J."/>
            <person name="Kinkar L."/>
            <person name="Wang T."/>
            <person name="Sohn W.M."/>
            <person name="Chang B.C.H."/>
            <person name="Kaur P."/>
            <person name="Weisz D."/>
            <person name="Dudchenko O."/>
            <person name="Aiden E.L."/>
            <person name="Korhonen P.K."/>
            <person name="Gasser R.B."/>
        </authorList>
    </citation>
    <scope>NUCLEOTIDE SEQUENCE [LARGE SCALE GENOMIC DNA]</scope>
    <source>
        <strain evidence="4">Cs-k2</strain>
    </source>
</reference>
<dbReference type="GO" id="GO:0070034">
    <property type="term" value="F:telomerase RNA binding"/>
    <property type="evidence" value="ECO:0007669"/>
    <property type="project" value="TreeGrafter"/>
</dbReference>
<dbReference type="GO" id="GO:0000184">
    <property type="term" value="P:nuclear-transcribed mRNA catabolic process, nonsense-mediated decay"/>
    <property type="evidence" value="ECO:0007669"/>
    <property type="project" value="UniProtKB-KW"/>
</dbReference>
<evidence type="ECO:0000313" key="4">
    <source>
        <dbReference type="EMBL" id="KAG5452949.1"/>
    </source>
</evidence>
<evidence type="ECO:0000256" key="2">
    <source>
        <dbReference type="SAM" id="MobiDB-lite"/>
    </source>
</evidence>
<gene>
    <name evidence="4" type="ORF">CSKR_112538</name>
</gene>
<dbReference type="OrthoDB" id="69928at2759"/>
<feature type="region of interest" description="Disordered" evidence="2">
    <location>
        <begin position="184"/>
        <end position="251"/>
    </location>
</feature>
<dbReference type="Proteomes" id="UP000286415">
    <property type="component" value="Unassembled WGS sequence"/>
</dbReference>
<reference evidence="4 5" key="1">
    <citation type="journal article" date="2018" name="Biotechnol. Adv.">
        <title>Improved genomic resources and new bioinformatic workflow for the carcinogenic parasite Clonorchis sinensis: Biotechnological implications.</title>
        <authorList>
            <person name="Wang D."/>
            <person name="Korhonen P.K."/>
            <person name="Gasser R.B."/>
            <person name="Young N.D."/>
        </authorList>
    </citation>
    <scope>NUCLEOTIDE SEQUENCE [LARGE SCALE GENOMIC DNA]</scope>
    <source>
        <strain evidence="4">Cs-k2</strain>
    </source>
</reference>
<comment type="caution">
    <text evidence="4">The sequence shown here is derived from an EMBL/GenBank/DDBJ whole genome shotgun (WGS) entry which is preliminary data.</text>
</comment>
<feature type="compositionally biased region" description="Polar residues" evidence="2">
    <location>
        <begin position="804"/>
        <end position="815"/>
    </location>
</feature>
<evidence type="ECO:0000259" key="3">
    <source>
        <dbReference type="Pfam" id="PF10373"/>
    </source>
</evidence>
<feature type="compositionally biased region" description="Polar residues" evidence="2">
    <location>
        <begin position="752"/>
        <end position="764"/>
    </location>
</feature>
<dbReference type="InterPro" id="IPR045153">
    <property type="entry name" value="Est1/Ebs1-like"/>
</dbReference>
<proteinExistence type="predicted"/>
<feature type="region of interest" description="Disordered" evidence="2">
    <location>
        <begin position="752"/>
        <end position="835"/>
    </location>
</feature>
<name>A0A8T1MVA1_CLOSI</name>
<dbReference type="PANTHER" id="PTHR15696">
    <property type="entry name" value="SMG-7 SUPPRESSOR WITH MORPHOLOGICAL EFFECT ON GENITALIA PROTEIN 7"/>
    <property type="match status" value="1"/>
</dbReference>
<dbReference type="InterPro" id="IPR018834">
    <property type="entry name" value="DNA/RNA-bd_Est1-type"/>
</dbReference>
<protein>
    <recommendedName>
        <fullName evidence="3">DNA/RNA-binding domain-containing protein</fullName>
    </recommendedName>
</protein>
<feature type="compositionally biased region" description="Low complexity" evidence="2">
    <location>
        <begin position="816"/>
        <end position="835"/>
    </location>
</feature>
<feature type="compositionally biased region" description="Polar residues" evidence="2">
    <location>
        <begin position="224"/>
        <end position="239"/>
    </location>
</feature>
<evidence type="ECO:0000256" key="1">
    <source>
        <dbReference type="ARBA" id="ARBA00023161"/>
    </source>
</evidence>
<dbReference type="Gene3D" id="1.25.40.10">
    <property type="entry name" value="Tetratricopeptide repeat domain"/>
    <property type="match status" value="1"/>
</dbReference>
<dbReference type="PANTHER" id="PTHR15696:SF5">
    <property type="entry name" value="NONSENSE-MEDIATED MRNA DECAY FACTOR SMG7"/>
    <property type="match status" value="1"/>
</dbReference>
<organism evidence="4 5">
    <name type="scientific">Clonorchis sinensis</name>
    <name type="common">Chinese liver fluke</name>
    <dbReference type="NCBI Taxonomy" id="79923"/>
    <lineage>
        <taxon>Eukaryota</taxon>
        <taxon>Metazoa</taxon>
        <taxon>Spiralia</taxon>
        <taxon>Lophotrochozoa</taxon>
        <taxon>Platyhelminthes</taxon>
        <taxon>Trematoda</taxon>
        <taxon>Digenea</taxon>
        <taxon>Opisthorchiida</taxon>
        <taxon>Opisthorchiata</taxon>
        <taxon>Opisthorchiidae</taxon>
        <taxon>Clonorchis</taxon>
    </lineage>
</organism>
<dbReference type="Pfam" id="PF10373">
    <property type="entry name" value="EST1_DNA_bind"/>
    <property type="match status" value="1"/>
</dbReference>
<keyword evidence="1" id="KW-0866">Nonsense-mediated mRNA decay</keyword>
<dbReference type="AlphaFoldDB" id="A0A8T1MVA1"/>
<dbReference type="InterPro" id="IPR011990">
    <property type="entry name" value="TPR-like_helical_dom_sf"/>
</dbReference>
<accession>A0A8T1MVA1</accession>
<keyword evidence="5" id="KW-1185">Reference proteome</keyword>